<dbReference type="InterPro" id="IPR035911">
    <property type="entry name" value="MurE/MurF_N"/>
</dbReference>
<dbReference type="OrthoDB" id="9800958at2"/>
<evidence type="ECO:0000256" key="7">
    <source>
        <dbReference type="ARBA" id="ARBA00022840"/>
    </source>
</evidence>
<evidence type="ECO:0000259" key="24">
    <source>
        <dbReference type="Pfam" id="PF08245"/>
    </source>
</evidence>
<dbReference type="Pfam" id="PF08245">
    <property type="entry name" value="Mur_ligase_M"/>
    <property type="match status" value="1"/>
</dbReference>
<evidence type="ECO:0000256" key="10">
    <source>
        <dbReference type="ARBA" id="ARBA00022984"/>
    </source>
</evidence>
<comment type="cofactor">
    <cofactor evidence="20">
        <name>Mg(2+)</name>
        <dbReference type="ChEBI" id="CHEBI:18420"/>
    </cofactor>
</comment>
<keyword evidence="26" id="KW-1185">Reference proteome</keyword>
<keyword evidence="5 20" id="KW-0132">Cell division</keyword>
<dbReference type="Pfam" id="PF01225">
    <property type="entry name" value="Mur_ligase"/>
    <property type="match status" value="1"/>
</dbReference>
<feature type="binding site" evidence="20">
    <location>
        <position position="30"/>
    </location>
    <ligand>
        <name>UDP-N-acetyl-alpha-D-muramoyl-L-alanyl-D-glutamate</name>
        <dbReference type="ChEBI" id="CHEBI:83900"/>
    </ligand>
</feature>
<dbReference type="NCBIfam" id="NF001124">
    <property type="entry name" value="PRK00139.1-2"/>
    <property type="match status" value="1"/>
</dbReference>
<dbReference type="SUPFAM" id="SSF53623">
    <property type="entry name" value="MurD-like peptide ligases, catalytic domain"/>
    <property type="match status" value="1"/>
</dbReference>
<feature type="binding site" evidence="20">
    <location>
        <position position="385"/>
    </location>
    <ligand>
        <name>meso-2,6-diaminopimelate</name>
        <dbReference type="ChEBI" id="CHEBI:57791"/>
    </ligand>
</feature>
<dbReference type="AlphaFoldDB" id="A0A4R3KN22"/>
<feature type="binding site" evidence="20">
    <location>
        <position position="468"/>
    </location>
    <ligand>
        <name>meso-2,6-diaminopimelate</name>
        <dbReference type="ChEBI" id="CHEBI:57791"/>
    </ligand>
</feature>
<comment type="PTM">
    <text evidence="20">Carboxylation is probably crucial for Mg(2+) binding and, consequently, for the gamma-phosphate positioning of ATP.</text>
</comment>
<comment type="similarity">
    <text evidence="2 20">Belongs to the MurCDEF family. MurE subfamily.</text>
</comment>
<dbReference type="RefSeq" id="WP_132766658.1">
    <property type="nucleotide sequence ID" value="NZ_SMAB01000001.1"/>
</dbReference>
<evidence type="ECO:0000256" key="21">
    <source>
        <dbReference type="RuleBase" id="RU004135"/>
    </source>
</evidence>
<dbReference type="GO" id="GO:0009252">
    <property type="term" value="P:peptidoglycan biosynthetic process"/>
    <property type="evidence" value="ECO:0007669"/>
    <property type="project" value="UniProtKB-UniRule"/>
</dbReference>
<evidence type="ECO:0000256" key="11">
    <source>
        <dbReference type="ARBA" id="ARBA00023306"/>
    </source>
</evidence>
<evidence type="ECO:0000313" key="26">
    <source>
        <dbReference type="Proteomes" id="UP000295788"/>
    </source>
</evidence>
<dbReference type="InterPro" id="IPR004101">
    <property type="entry name" value="Mur_ligase_C"/>
</dbReference>
<feature type="modified residue" description="N6-carboxylysine" evidence="20">
    <location>
        <position position="217"/>
    </location>
</feature>
<evidence type="ECO:0000256" key="12">
    <source>
        <dbReference type="ARBA" id="ARBA00023316"/>
    </source>
</evidence>
<evidence type="ECO:0000256" key="17">
    <source>
        <dbReference type="ARBA" id="ARBA00075482"/>
    </source>
</evidence>
<proteinExistence type="inferred from homology"/>
<evidence type="ECO:0000256" key="14">
    <source>
        <dbReference type="ARBA" id="ARBA00056782"/>
    </source>
</evidence>
<evidence type="ECO:0000256" key="5">
    <source>
        <dbReference type="ARBA" id="ARBA00022618"/>
    </source>
</evidence>
<evidence type="ECO:0000256" key="19">
    <source>
        <dbReference type="ARBA" id="ARBA00081560"/>
    </source>
</evidence>
<dbReference type="GO" id="GO:0005737">
    <property type="term" value="C:cytoplasm"/>
    <property type="evidence" value="ECO:0007669"/>
    <property type="project" value="UniProtKB-SubCell"/>
</dbReference>
<organism evidence="25 26">
    <name type="scientific">Tepidibacillus fermentans</name>
    <dbReference type="NCBI Taxonomy" id="1281767"/>
    <lineage>
        <taxon>Bacteria</taxon>
        <taxon>Bacillati</taxon>
        <taxon>Bacillota</taxon>
        <taxon>Bacilli</taxon>
        <taxon>Bacillales</taxon>
        <taxon>Bacillaceae</taxon>
        <taxon>Tepidibacillus</taxon>
    </lineage>
</organism>
<evidence type="ECO:0000256" key="6">
    <source>
        <dbReference type="ARBA" id="ARBA00022741"/>
    </source>
</evidence>
<comment type="subcellular location">
    <subcellularLocation>
        <location evidence="20 21">Cytoplasm</location>
    </subcellularLocation>
</comment>
<dbReference type="NCBIfam" id="TIGR01085">
    <property type="entry name" value="murE"/>
    <property type="match status" value="1"/>
</dbReference>
<comment type="caution">
    <text evidence="25">The sequence shown here is derived from an EMBL/GenBank/DDBJ whole genome shotgun (WGS) entry which is preliminary data.</text>
</comment>
<keyword evidence="9 20" id="KW-0133">Cell shape</keyword>
<evidence type="ECO:0000259" key="23">
    <source>
        <dbReference type="Pfam" id="PF02875"/>
    </source>
</evidence>
<dbReference type="GO" id="GO:0008765">
    <property type="term" value="F:UDP-N-acetylmuramoylalanyl-D-glutamate-2,6-diaminopimelate ligase activity"/>
    <property type="evidence" value="ECO:0007669"/>
    <property type="project" value="UniProtKB-UniRule"/>
</dbReference>
<comment type="pathway">
    <text evidence="1 20 21">Cell wall biogenesis; peptidoglycan biosynthesis.</text>
</comment>
<dbReference type="GO" id="GO:0051301">
    <property type="term" value="P:cell division"/>
    <property type="evidence" value="ECO:0007669"/>
    <property type="project" value="UniProtKB-KW"/>
</dbReference>
<dbReference type="HAMAP" id="MF_00208">
    <property type="entry name" value="MurE"/>
    <property type="match status" value="1"/>
</dbReference>
<feature type="domain" description="Mur ligase C-terminal" evidence="23">
    <location>
        <begin position="336"/>
        <end position="466"/>
    </location>
</feature>
<feature type="binding site" evidence="20">
    <location>
        <begin position="108"/>
        <end position="114"/>
    </location>
    <ligand>
        <name>ATP</name>
        <dbReference type="ChEBI" id="CHEBI:30616"/>
    </ligand>
</feature>
<feature type="binding site" evidence="20">
    <location>
        <position position="185"/>
    </location>
    <ligand>
        <name>UDP-N-acetyl-alpha-D-muramoyl-L-alanyl-D-glutamate</name>
        <dbReference type="ChEBI" id="CHEBI:83900"/>
    </ligand>
</feature>
<evidence type="ECO:0000256" key="2">
    <source>
        <dbReference type="ARBA" id="ARBA00005898"/>
    </source>
</evidence>
<dbReference type="Gene3D" id="3.40.1190.10">
    <property type="entry name" value="Mur-like, catalytic domain"/>
    <property type="match status" value="1"/>
</dbReference>
<evidence type="ECO:0000256" key="18">
    <source>
        <dbReference type="ARBA" id="ARBA00076158"/>
    </source>
</evidence>
<evidence type="ECO:0000256" key="4">
    <source>
        <dbReference type="ARBA" id="ARBA00022598"/>
    </source>
</evidence>
<dbReference type="FunFam" id="3.90.190.20:FF:000006">
    <property type="entry name" value="UDP-N-acetylmuramoyl-L-alanyl-D-glutamate--2,6-diaminopimelate ligase"/>
    <property type="match status" value="1"/>
</dbReference>
<comment type="caution">
    <text evidence="20">Lacks conserved residue(s) required for the propagation of feature annotation.</text>
</comment>
<dbReference type="PANTHER" id="PTHR23135">
    <property type="entry name" value="MUR LIGASE FAMILY MEMBER"/>
    <property type="match status" value="1"/>
</dbReference>
<evidence type="ECO:0000256" key="20">
    <source>
        <dbReference type="HAMAP-Rule" id="MF_00208"/>
    </source>
</evidence>
<keyword evidence="4 20" id="KW-0436">Ligase</keyword>
<feature type="binding site" evidence="20">
    <location>
        <position position="464"/>
    </location>
    <ligand>
        <name>meso-2,6-diaminopimelate</name>
        <dbReference type="ChEBI" id="CHEBI:57791"/>
    </ligand>
</feature>
<evidence type="ECO:0000256" key="16">
    <source>
        <dbReference type="ARBA" id="ARBA00072883"/>
    </source>
</evidence>
<feature type="domain" description="Mur ligase N-terminal catalytic" evidence="22">
    <location>
        <begin position="22"/>
        <end position="77"/>
    </location>
</feature>
<sequence>MKLSQLIEPLLTAKTIGNLDIEINGIEVDSRKVQPGSVFLCLPGFTADGHDFAPKAIENGAVALICERELSISVPQVIVKDSRFAMAFLADRFYGHPSQQLKVIGVTGTNGKTTTTHLIDKILTDQGNTTGLIGTIKMKIGNEIFDVKNTTPDALELQRSLAKMVEIGSDYAVMEVSSHALDMGRVRGVKYHVGVFTNLTQDHLDYHVTMEQYRHAKGLLFSQLGNVYSNEVCENQYAVLNVDDEATEYYRRITSAQVITYGIDRDADVKATNIKISAYGNEFTVETFKGSIDLQLKLVGKFNVYNALAAITVALIEGITLESIKKSLEEIDGIDGRFEPVALGQDFAVLVDYAHTPDSLENVLKTVKEFAKGKIYCVFGAGGDRDKTKRPLMGKIAVQYSDVAVVTSDNPRTEDPDQIIEDILAGIREMNTGADKYVAIVDRKKAIEYAIQKAEKNDVIVIAGKGHETYQILHDKVIHFDDREIAREAIRGKQQ</sequence>
<evidence type="ECO:0000256" key="9">
    <source>
        <dbReference type="ARBA" id="ARBA00022960"/>
    </source>
</evidence>
<feature type="binding site" evidence="20">
    <location>
        <position position="149"/>
    </location>
    <ligand>
        <name>UDP-N-acetyl-alpha-D-muramoyl-L-alanyl-D-glutamate</name>
        <dbReference type="ChEBI" id="CHEBI:83900"/>
    </ligand>
</feature>
<dbReference type="GO" id="GO:0004326">
    <property type="term" value="F:tetrahydrofolylpolyglutamate synthase activity"/>
    <property type="evidence" value="ECO:0007669"/>
    <property type="project" value="InterPro"/>
</dbReference>
<dbReference type="EMBL" id="SMAB01000001">
    <property type="protein sequence ID" value="TCS84418.1"/>
    <property type="molecule type" value="Genomic_DNA"/>
</dbReference>
<dbReference type="InterPro" id="IPR005761">
    <property type="entry name" value="UDP-N-AcMur-Glu-dNH2Pim_ligase"/>
</dbReference>
<dbReference type="SUPFAM" id="SSF63418">
    <property type="entry name" value="MurE/MurF N-terminal domain"/>
    <property type="match status" value="1"/>
</dbReference>
<evidence type="ECO:0000256" key="13">
    <source>
        <dbReference type="ARBA" id="ARBA00050251"/>
    </source>
</evidence>
<dbReference type="Proteomes" id="UP000295788">
    <property type="component" value="Unassembled WGS sequence"/>
</dbReference>
<dbReference type="InterPro" id="IPR000713">
    <property type="entry name" value="Mur_ligase_N"/>
</dbReference>
<dbReference type="GO" id="GO:0008360">
    <property type="term" value="P:regulation of cell shape"/>
    <property type="evidence" value="ECO:0007669"/>
    <property type="project" value="UniProtKB-KW"/>
</dbReference>
<feature type="binding site" evidence="20">
    <location>
        <position position="177"/>
    </location>
    <ligand>
        <name>UDP-N-acetyl-alpha-D-muramoyl-L-alanyl-D-glutamate</name>
        <dbReference type="ChEBI" id="CHEBI:83900"/>
    </ligand>
</feature>
<feature type="binding site" evidence="20">
    <location>
        <begin position="150"/>
        <end position="151"/>
    </location>
    <ligand>
        <name>UDP-N-acetyl-alpha-D-muramoyl-L-alanyl-D-glutamate</name>
        <dbReference type="ChEBI" id="CHEBI:83900"/>
    </ligand>
</feature>
<protein>
    <recommendedName>
        <fullName evidence="16 20">UDP-N-acetylmuramoyl-L-alanyl-D-glutamate--2,6-diaminopimelate ligase</fullName>
        <ecNumber evidence="15 20">6.3.2.13</ecNumber>
    </recommendedName>
    <alternativeName>
        <fullName evidence="17 20">Meso-A2pm-adding enzyme</fullName>
    </alternativeName>
    <alternativeName>
        <fullName evidence="18 20">Meso-diaminopimelate-adding enzyme</fullName>
    </alternativeName>
    <alternativeName>
        <fullName evidence="19 20">UDP-MurNAc-L-Ala-D-Glu:meso-diaminopimelate ligase</fullName>
    </alternativeName>
    <alternativeName>
        <fullName evidence="20">UDP-MurNAc-tripeptide synthetase</fullName>
    </alternativeName>
    <alternativeName>
        <fullName evidence="20">UDP-N-acetylmuramyl-tripeptide synthetase</fullName>
    </alternativeName>
</protein>
<dbReference type="InterPro" id="IPR013221">
    <property type="entry name" value="Mur_ligase_cen"/>
</dbReference>
<keyword evidence="10 20" id="KW-0573">Peptidoglycan synthesis</keyword>
<dbReference type="InterPro" id="IPR036565">
    <property type="entry name" value="Mur-like_cat_sf"/>
</dbReference>
<comment type="catalytic activity">
    <reaction evidence="13 20">
        <text>UDP-N-acetyl-alpha-D-muramoyl-L-alanyl-D-glutamate + meso-2,6-diaminopimelate + ATP = UDP-N-acetyl-alpha-D-muramoyl-L-alanyl-gamma-D-glutamyl-meso-2,6-diaminopimelate + ADP + phosphate + H(+)</text>
        <dbReference type="Rhea" id="RHEA:23676"/>
        <dbReference type="ChEBI" id="CHEBI:15378"/>
        <dbReference type="ChEBI" id="CHEBI:30616"/>
        <dbReference type="ChEBI" id="CHEBI:43474"/>
        <dbReference type="ChEBI" id="CHEBI:57791"/>
        <dbReference type="ChEBI" id="CHEBI:83900"/>
        <dbReference type="ChEBI" id="CHEBI:83905"/>
        <dbReference type="ChEBI" id="CHEBI:456216"/>
        <dbReference type="EC" id="6.3.2.13"/>
    </reaction>
</comment>
<dbReference type="Gene3D" id="3.40.1390.10">
    <property type="entry name" value="MurE/MurF, N-terminal domain"/>
    <property type="match status" value="1"/>
</dbReference>
<evidence type="ECO:0000313" key="25">
    <source>
        <dbReference type="EMBL" id="TCS84418.1"/>
    </source>
</evidence>
<dbReference type="InterPro" id="IPR018109">
    <property type="entry name" value="Folylpolyglutamate_synth_CS"/>
</dbReference>
<dbReference type="InterPro" id="IPR036615">
    <property type="entry name" value="Mur_ligase_C_dom_sf"/>
</dbReference>
<dbReference type="GO" id="GO:0000287">
    <property type="term" value="F:magnesium ion binding"/>
    <property type="evidence" value="ECO:0007669"/>
    <property type="project" value="UniProtKB-UniRule"/>
</dbReference>
<keyword evidence="7 20" id="KW-0067">ATP-binding</keyword>
<comment type="function">
    <text evidence="14 20">Catalyzes the addition of meso-diaminopimelic acid to the nucleotide precursor UDP-N-acetylmuramoyl-L-alanyl-D-glutamate (UMAG) in the biosynthesis of bacterial cell-wall peptidoglycan.</text>
</comment>
<dbReference type="NCBIfam" id="NF001126">
    <property type="entry name" value="PRK00139.1-4"/>
    <property type="match status" value="1"/>
</dbReference>
<dbReference type="Gene3D" id="3.90.190.20">
    <property type="entry name" value="Mur ligase, C-terminal domain"/>
    <property type="match status" value="1"/>
</dbReference>
<dbReference type="EC" id="6.3.2.13" evidence="15 20"/>
<evidence type="ECO:0000256" key="3">
    <source>
        <dbReference type="ARBA" id="ARBA00022490"/>
    </source>
</evidence>
<dbReference type="Pfam" id="PF02875">
    <property type="entry name" value="Mur_ligase_C"/>
    <property type="match status" value="1"/>
</dbReference>
<gene>
    <name evidence="20" type="primary">murE</name>
    <name evidence="25" type="ORF">EDD72_10182</name>
</gene>
<dbReference type="GO" id="GO:0071555">
    <property type="term" value="P:cell wall organization"/>
    <property type="evidence" value="ECO:0007669"/>
    <property type="project" value="UniProtKB-KW"/>
</dbReference>
<keyword evidence="6 20" id="KW-0547">Nucleotide-binding</keyword>
<evidence type="ECO:0000256" key="15">
    <source>
        <dbReference type="ARBA" id="ARBA00066633"/>
    </source>
</evidence>
<feature type="binding site" evidence="20">
    <location>
        <begin position="409"/>
        <end position="412"/>
    </location>
    <ligand>
        <name>meso-2,6-diaminopimelate</name>
        <dbReference type="ChEBI" id="CHEBI:57791"/>
    </ligand>
</feature>
<dbReference type="GO" id="GO:0005524">
    <property type="term" value="F:ATP binding"/>
    <property type="evidence" value="ECO:0007669"/>
    <property type="project" value="UniProtKB-UniRule"/>
</dbReference>
<name>A0A4R3KN22_9BACI</name>
<reference evidence="25 26" key="1">
    <citation type="submission" date="2019-03" db="EMBL/GenBank/DDBJ databases">
        <title>Genomic Encyclopedia of Type Strains, Phase IV (KMG-IV): sequencing the most valuable type-strain genomes for metagenomic binning, comparative biology and taxonomic classification.</title>
        <authorList>
            <person name="Goeker M."/>
        </authorList>
    </citation>
    <scope>NUCLEOTIDE SEQUENCE [LARGE SCALE GENOMIC DNA]</scope>
    <source>
        <strain evidence="25 26">DSM 23802</strain>
    </source>
</reference>
<dbReference type="PROSITE" id="PS01011">
    <property type="entry name" value="FOLYLPOLYGLU_SYNT_1"/>
    <property type="match status" value="1"/>
</dbReference>
<evidence type="ECO:0000256" key="8">
    <source>
        <dbReference type="ARBA" id="ARBA00022842"/>
    </source>
</evidence>
<keyword evidence="3 20" id="KW-0963">Cytoplasm</keyword>
<accession>A0A4R3KN22</accession>
<evidence type="ECO:0000259" key="22">
    <source>
        <dbReference type="Pfam" id="PF01225"/>
    </source>
</evidence>
<keyword evidence="8 20" id="KW-0460">Magnesium</keyword>
<dbReference type="FunFam" id="3.40.1390.10:FF:000005">
    <property type="entry name" value="UDP-N-acetylmuramoyl-L-alanyl-D-glutamate--2,6-diaminopimelate ligase"/>
    <property type="match status" value="1"/>
</dbReference>
<keyword evidence="11 20" id="KW-0131">Cell cycle</keyword>
<feature type="domain" description="Mur ligase central" evidence="24">
    <location>
        <begin position="106"/>
        <end position="314"/>
    </location>
</feature>
<evidence type="ECO:0000256" key="1">
    <source>
        <dbReference type="ARBA" id="ARBA00004752"/>
    </source>
</evidence>
<dbReference type="UniPathway" id="UPA00219"/>
<dbReference type="SUPFAM" id="SSF53244">
    <property type="entry name" value="MurD-like peptide ligases, peptide-binding domain"/>
    <property type="match status" value="1"/>
</dbReference>
<dbReference type="PANTHER" id="PTHR23135:SF4">
    <property type="entry name" value="UDP-N-ACETYLMURAMOYL-L-ALANYL-D-GLUTAMATE--2,6-DIAMINOPIMELATE LIGASE MURE HOMOLOG, CHLOROPLASTIC"/>
    <property type="match status" value="1"/>
</dbReference>
<feature type="short sequence motif" description="Meso-diaminopimelate recognition motif" evidence="20">
    <location>
        <begin position="409"/>
        <end position="412"/>
    </location>
</feature>
<keyword evidence="12 20" id="KW-0961">Cell wall biogenesis/degradation</keyword>